<dbReference type="InterPro" id="IPR012327">
    <property type="entry name" value="MeTrfase_D12"/>
</dbReference>
<proteinExistence type="inferred from homology"/>
<evidence type="ECO:0000313" key="7">
    <source>
        <dbReference type="EMBL" id="MDA5622016.1"/>
    </source>
</evidence>
<dbReference type="Gene3D" id="1.10.1020.10">
    <property type="entry name" value="Adenine-specific Methyltransferase, Domain 2"/>
    <property type="match status" value="1"/>
</dbReference>
<comment type="caution">
    <text evidence="7">The sequence shown here is derived from an EMBL/GenBank/DDBJ whole genome shotgun (WGS) entry which is preliminary data.</text>
</comment>
<dbReference type="NCBIfam" id="TIGR00571">
    <property type="entry name" value="dam"/>
    <property type="match status" value="1"/>
</dbReference>
<dbReference type="PANTHER" id="PTHR30481:SF3">
    <property type="entry name" value="DNA ADENINE METHYLASE"/>
    <property type="match status" value="1"/>
</dbReference>
<evidence type="ECO:0000256" key="4">
    <source>
        <dbReference type="ARBA" id="ARBA00022679"/>
    </source>
</evidence>
<dbReference type="Proteomes" id="UP001145481">
    <property type="component" value="Unassembled WGS sequence"/>
</dbReference>
<dbReference type="GO" id="GO:0032259">
    <property type="term" value="P:methylation"/>
    <property type="evidence" value="ECO:0007669"/>
    <property type="project" value="UniProtKB-KW"/>
</dbReference>
<dbReference type="GO" id="GO:1904047">
    <property type="term" value="F:S-adenosyl-L-methionine binding"/>
    <property type="evidence" value="ECO:0007669"/>
    <property type="project" value="TreeGrafter"/>
</dbReference>
<organism evidence="7 8">
    <name type="scientific">Pasteurella multocida</name>
    <dbReference type="NCBI Taxonomy" id="747"/>
    <lineage>
        <taxon>Bacteria</taxon>
        <taxon>Pseudomonadati</taxon>
        <taxon>Pseudomonadota</taxon>
        <taxon>Gammaproteobacteria</taxon>
        <taxon>Pasteurellales</taxon>
        <taxon>Pasteurellaceae</taxon>
        <taxon>Pasteurella</taxon>
    </lineage>
</organism>
<comment type="similarity">
    <text evidence="1">Belongs to the N(4)/N(6)-methyltransferase family.</text>
</comment>
<accession>A0A9X3URG3</accession>
<evidence type="ECO:0000256" key="2">
    <source>
        <dbReference type="ARBA" id="ARBA00011900"/>
    </source>
</evidence>
<evidence type="ECO:0000256" key="3">
    <source>
        <dbReference type="ARBA" id="ARBA00022603"/>
    </source>
</evidence>
<evidence type="ECO:0000256" key="5">
    <source>
        <dbReference type="ARBA" id="ARBA00022691"/>
    </source>
</evidence>
<gene>
    <name evidence="7" type="ORF">NM948_00350</name>
</gene>
<dbReference type="PIRSF" id="PIRSF000398">
    <property type="entry name" value="M_m6A_EcoRV"/>
    <property type="match status" value="1"/>
</dbReference>
<dbReference type="GO" id="GO:0009307">
    <property type="term" value="P:DNA restriction-modification system"/>
    <property type="evidence" value="ECO:0007669"/>
    <property type="project" value="InterPro"/>
</dbReference>
<dbReference type="InterPro" id="IPR029063">
    <property type="entry name" value="SAM-dependent_MTases_sf"/>
</dbReference>
<keyword evidence="4 7" id="KW-0808">Transferase</keyword>
<protein>
    <recommendedName>
        <fullName evidence="2">site-specific DNA-methyltransferase (adenine-specific)</fullName>
        <ecNumber evidence="2">2.1.1.72</ecNumber>
    </recommendedName>
</protein>
<evidence type="ECO:0000256" key="6">
    <source>
        <dbReference type="ARBA" id="ARBA00047942"/>
    </source>
</evidence>
<dbReference type="EC" id="2.1.1.72" evidence="2"/>
<dbReference type="Pfam" id="PF02086">
    <property type="entry name" value="MethyltransfD12"/>
    <property type="match status" value="1"/>
</dbReference>
<evidence type="ECO:0000313" key="8">
    <source>
        <dbReference type="Proteomes" id="UP001145481"/>
    </source>
</evidence>
<dbReference type="SUPFAM" id="SSF53335">
    <property type="entry name" value="S-adenosyl-L-methionine-dependent methyltransferases"/>
    <property type="match status" value="1"/>
</dbReference>
<name>A0A9X3URG3_PASMD</name>
<dbReference type="PRINTS" id="PR00505">
    <property type="entry name" value="D12N6MTFRASE"/>
</dbReference>
<comment type="catalytic activity">
    <reaction evidence="6">
        <text>a 2'-deoxyadenosine in DNA + S-adenosyl-L-methionine = an N(6)-methyl-2'-deoxyadenosine in DNA + S-adenosyl-L-homocysteine + H(+)</text>
        <dbReference type="Rhea" id="RHEA:15197"/>
        <dbReference type="Rhea" id="RHEA-COMP:12418"/>
        <dbReference type="Rhea" id="RHEA-COMP:12419"/>
        <dbReference type="ChEBI" id="CHEBI:15378"/>
        <dbReference type="ChEBI" id="CHEBI:57856"/>
        <dbReference type="ChEBI" id="CHEBI:59789"/>
        <dbReference type="ChEBI" id="CHEBI:90615"/>
        <dbReference type="ChEBI" id="CHEBI:90616"/>
        <dbReference type="EC" id="2.1.1.72"/>
    </reaction>
</comment>
<keyword evidence="3 7" id="KW-0489">Methyltransferase</keyword>
<dbReference type="GO" id="GO:0009007">
    <property type="term" value="F:site-specific DNA-methyltransferase (adenine-specific) activity"/>
    <property type="evidence" value="ECO:0007669"/>
    <property type="project" value="UniProtKB-EC"/>
</dbReference>
<dbReference type="GO" id="GO:0043565">
    <property type="term" value="F:sequence-specific DNA binding"/>
    <property type="evidence" value="ECO:0007669"/>
    <property type="project" value="TreeGrafter"/>
</dbReference>
<sequence length="283" mass="33513">MKPMLKYRGGKSRELSEIKKYIPFFEGRYIEPFFGGGALFFDLEPQNAIINDINISLMDFYRGIRNDFLNVKSELKKIQVEYEKNREEFDFLKKTTLKKHVDDKNEAIYYKMRDIFNGNTKSDLQVATVYYYINKTAYSGMIRYNKDGKFNVPYGRYKNFNIEIITKEHSELLKKSEIYSVNYKDIFAMANEGDFLFLDPPYDCVFSDYGNIETKDGFTEDMHRQLAQDFRRLNAKALMVISKTPLIEELYGDMIVHEYDKAYSVNIRNRFKSEAKHVLITNF</sequence>
<evidence type="ECO:0000256" key="1">
    <source>
        <dbReference type="ARBA" id="ARBA00006594"/>
    </source>
</evidence>
<dbReference type="RefSeq" id="WP_139617301.1">
    <property type="nucleotide sequence ID" value="NZ_JADMLJ010000001.1"/>
</dbReference>
<dbReference type="GO" id="GO:0006298">
    <property type="term" value="P:mismatch repair"/>
    <property type="evidence" value="ECO:0007669"/>
    <property type="project" value="TreeGrafter"/>
</dbReference>
<dbReference type="EMBL" id="JANJHC010000001">
    <property type="protein sequence ID" value="MDA5622016.1"/>
    <property type="molecule type" value="Genomic_DNA"/>
</dbReference>
<dbReference type="InterPro" id="IPR023095">
    <property type="entry name" value="Ade_MeTrfase_dom_2"/>
</dbReference>
<keyword evidence="5" id="KW-0949">S-adenosyl-L-methionine</keyword>
<dbReference type="AlphaFoldDB" id="A0A9X3URG3"/>
<dbReference type="PANTHER" id="PTHR30481">
    <property type="entry name" value="DNA ADENINE METHYLASE"/>
    <property type="match status" value="1"/>
</dbReference>
<dbReference type="InterPro" id="IPR012263">
    <property type="entry name" value="M_m6A_EcoRV"/>
</dbReference>
<reference evidence="7" key="1">
    <citation type="submission" date="2022-07" db="EMBL/GenBank/DDBJ databases">
        <title>Genome-based characterization of novel serogroup A variants of Pasteurella multocida.</title>
        <authorList>
            <person name="Prajapati A."/>
            <person name="Yogisharadhya R."/>
            <person name="Mohanty N."/>
            <person name="Chanda M."/>
            <person name="Mendem S.K."/>
            <person name="Siddaramappa S."/>
            <person name="Shivachandra S.B."/>
        </authorList>
    </citation>
    <scope>NUCLEOTIDE SEQUENCE</scope>
    <source>
        <strain evidence="7">NIVEDIPm19</strain>
    </source>
</reference>
<dbReference type="Gene3D" id="3.40.50.150">
    <property type="entry name" value="Vaccinia Virus protein VP39"/>
    <property type="match status" value="1"/>
</dbReference>